<dbReference type="FunCoup" id="F0ZHR2">
    <property type="interactions" value="52"/>
</dbReference>
<dbReference type="AlphaFoldDB" id="F0ZHR2"/>
<dbReference type="VEuPathDB" id="AmoebaDB:DICPUDRAFT_77821"/>
<dbReference type="OrthoDB" id="22634at2759"/>
<dbReference type="EMBL" id="GL871024">
    <property type="protein sequence ID" value="EGC36506.1"/>
    <property type="molecule type" value="Genomic_DNA"/>
</dbReference>
<dbReference type="Proteomes" id="UP000001064">
    <property type="component" value="Unassembled WGS sequence"/>
</dbReference>
<proteinExistence type="predicted"/>
<evidence type="ECO:0000313" key="5">
    <source>
        <dbReference type="Proteomes" id="UP000001064"/>
    </source>
</evidence>
<dbReference type="GO" id="GO:0019867">
    <property type="term" value="C:outer membrane"/>
    <property type="evidence" value="ECO:0007669"/>
    <property type="project" value="InterPro"/>
</dbReference>
<dbReference type="GeneID" id="10500458"/>
<accession>F0ZHR2</accession>
<dbReference type="RefSeq" id="XP_003286951.1">
    <property type="nucleotide sequence ID" value="XM_003286903.1"/>
</dbReference>
<dbReference type="GO" id="GO:0016020">
    <property type="term" value="C:membrane"/>
    <property type="evidence" value="ECO:0000318"/>
    <property type="project" value="GO_Central"/>
</dbReference>
<feature type="domain" description="Bacterial surface antigen (D15)" evidence="3">
    <location>
        <begin position="101"/>
        <end position="383"/>
    </location>
</feature>
<keyword evidence="5" id="KW-1185">Reference proteome</keyword>
<reference evidence="5" key="1">
    <citation type="journal article" date="2011" name="Genome Biol.">
        <title>Comparative genomics of the social amoebae Dictyostelium discoideum and Dictyostelium purpureum.</title>
        <authorList>
            <consortium name="US DOE Joint Genome Institute (JGI-PGF)"/>
            <person name="Sucgang R."/>
            <person name="Kuo A."/>
            <person name="Tian X."/>
            <person name="Salerno W."/>
            <person name="Parikh A."/>
            <person name="Feasley C.L."/>
            <person name="Dalin E."/>
            <person name="Tu H."/>
            <person name="Huang E."/>
            <person name="Barry K."/>
            <person name="Lindquist E."/>
            <person name="Shapiro H."/>
            <person name="Bruce D."/>
            <person name="Schmutz J."/>
            <person name="Salamov A."/>
            <person name="Fey P."/>
            <person name="Gaudet P."/>
            <person name="Anjard C."/>
            <person name="Babu M.M."/>
            <person name="Basu S."/>
            <person name="Bushmanova Y."/>
            <person name="van der Wel H."/>
            <person name="Katoh-Kurasawa M."/>
            <person name="Dinh C."/>
            <person name="Coutinho P.M."/>
            <person name="Saito T."/>
            <person name="Elias M."/>
            <person name="Schaap P."/>
            <person name="Kay R.R."/>
            <person name="Henrissat B."/>
            <person name="Eichinger L."/>
            <person name="Rivero F."/>
            <person name="Putnam N.H."/>
            <person name="West C.M."/>
            <person name="Loomis W.F."/>
            <person name="Chisholm R.L."/>
            <person name="Shaulsky G."/>
            <person name="Strassmann J.E."/>
            <person name="Queller D.C."/>
            <person name="Kuspa A."/>
            <person name="Grigoriev I.V."/>
        </authorList>
    </citation>
    <scope>NUCLEOTIDE SEQUENCE [LARGE SCALE GENOMIC DNA]</scope>
    <source>
        <strain evidence="5">QSDP1</strain>
    </source>
</reference>
<dbReference type="OMA" id="MIPINDR"/>
<comment type="subcellular location">
    <subcellularLocation>
        <location evidence="1">Membrane</location>
    </subcellularLocation>
</comment>
<evidence type="ECO:0000259" key="3">
    <source>
        <dbReference type="Pfam" id="PF01103"/>
    </source>
</evidence>
<dbReference type="STRING" id="5786.F0ZHR2"/>
<dbReference type="InterPro" id="IPR000184">
    <property type="entry name" value="Bac_surfAg_D15"/>
</dbReference>
<gene>
    <name evidence="4" type="ORF">DICPUDRAFT_77821</name>
</gene>
<dbReference type="Pfam" id="PF01103">
    <property type="entry name" value="Omp85"/>
    <property type="match status" value="1"/>
</dbReference>
<evidence type="ECO:0000256" key="2">
    <source>
        <dbReference type="ARBA" id="ARBA00023136"/>
    </source>
</evidence>
<dbReference type="eggNOG" id="ENOG502RAX1">
    <property type="taxonomic scope" value="Eukaryota"/>
</dbReference>
<evidence type="ECO:0000313" key="4">
    <source>
        <dbReference type="EMBL" id="EGC36506.1"/>
    </source>
</evidence>
<dbReference type="FunFam" id="2.40.160.50:FF:000027">
    <property type="entry name" value="Uncharacterized protein"/>
    <property type="match status" value="1"/>
</dbReference>
<protein>
    <recommendedName>
        <fullName evidence="3">Bacterial surface antigen (D15) domain-containing protein</fullName>
    </recommendedName>
</protein>
<organism evidence="4 5">
    <name type="scientific">Dictyostelium purpureum</name>
    <name type="common">Slime mold</name>
    <dbReference type="NCBI Taxonomy" id="5786"/>
    <lineage>
        <taxon>Eukaryota</taxon>
        <taxon>Amoebozoa</taxon>
        <taxon>Evosea</taxon>
        <taxon>Eumycetozoa</taxon>
        <taxon>Dictyostelia</taxon>
        <taxon>Dictyosteliales</taxon>
        <taxon>Dictyosteliaceae</taxon>
        <taxon>Dictyostelium</taxon>
    </lineage>
</organism>
<dbReference type="Gene3D" id="2.40.160.50">
    <property type="entry name" value="membrane protein fhac: a member of the omp85/tpsb transporter family"/>
    <property type="match status" value="1"/>
</dbReference>
<keyword evidence="2" id="KW-0472">Membrane</keyword>
<name>F0ZHR2_DICPU</name>
<dbReference type="KEGG" id="dpp:DICPUDRAFT_77821"/>
<evidence type="ECO:0000256" key="1">
    <source>
        <dbReference type="ARBA" id="ARBA00004370"/>
    </source>
</evidence>
<dbReference type="InParanoid" id="F0ZHR2"/>
<sequence length="386" mass="43408">MDHLKFENIRSSDEFLKKNYFSDIDTSMSRYRLQGYLAEKIKIMEDHGILAEGAYELDDENKIIKIISKKKGYNFSFTVNSDLSEVNQGSISNPFGQGGKVGLEYGVGLYKSSVHNIFYQDRFGNKIALAKTVDTPIIGEKNFKLEEKSLTYTFSVGQQLFSVSTTNSSATVTDKNTNKEHLAHTGTSIKTSISHVLRLFSNPYFYGKLNTEIALPTLSTFPFIKPQFNITKIIPFNKFDLGIRFDGSFGGIFSKSSKNMIPINDRFFNGKDYNFPGFVNSSISGQLKTPFLGNSMYYTLRGTLFKKINDQVNGIAYYNFGGSTLNLGNGYENTTLKDLKSLRSSVGFGLCVNMGKAELNISLVKPIRFQSDDHIENFSFEMNFSI</sequence>